<dbReference type="GO" id="GO:0004582">
    <property type="term" value="F:dolichyl-phosphate beta-D-mannosyltransferase activity"/>
    <property type="evidence" value="ECO:0007669"/>
    <property type="project" value="InterPro"/>
</dbReference>
<dbReference type="InterPro" id="IPR039528">
    <property type="entry name" value="DPM1-like"/>
</dbReference>
<dbReference type="GO" id="GO:0016020">
    <property type="term" value="C:membrane"/>
    <property type="evidence" value="ECO:0007669"/>
    <property type="project" value="GOC"/>
</dbReference>
<dbReference type="CDD" id="cd04179">
    <property type="entry name" value="DPM_DPG-synthase_like"/>
    <property type="match status" value="1"/>
</dbReference>
<evidence type="ECO:0000256" key="3">
    <source>
        <dbReference type="ARBA" id="ARBA00022679"/>
    </source>
</evidence>
<dbReference type="PANTHER" id="PTHR43398:SF1">
    <property type="entry name" value="DOLICHOL-PHOSPHATE MANNOSYLTRANSFERASE SUBUNIT 1"/>
    <property type="match status" value="1"/>
</dbReference>
<feature type="domain" description="Glycosyltransferase 2-like" evidence="4">
    <location>
        <begin position="25"/>
        <end position="187"/>
    </location>
</feature>
<dbReference type="PANTHER" id="PTHR43398">
    <property type="entry name" value="DOLICHOL-PHOSPHATE MANNOSYLTRANSFERASE SUBUNIT 1"/>
    <property type="match status" value="1"/>
</dbReference>
<dbReference type="InterPro" id="IPR029044">
    <property type="entry name" value="Nucleotide-diphossugar_trans"/>
</dbReference>
<name>A0A1G8R1L9_9FIRM</name>
<dbReference type="Pfam" id="PF00535">
    <property type="entry name" value="Glycos_transf_2"/>
    <property type="match status" value="1"/>
</dbReference>
<reference evidence="5 6" key="1">
    <citation type="submission" date="2016-10" db="EMBL/GenBank/DDBJ databases">
        <authorList>
            <person name="de Groot N.N."/>
        </authorList>
    </citation>
    <scope>NUCLEOTIDE SEQUENCE [LARGE SCALE GENOMIC DNA]</scope>
    <source>
        <strain evidence="5 6">WG7</strain>
    </source>
</reference>
<dbReference type="Gene3D" id="3.90.550.10">
    <property type="entry name" value="Spore Coat Polysaccharide Biosynthesis Protein SpsA, Chain A"/>
    <property type="match status" value="1"/>
</dbReference>
<evidence type="ECO:0000313" key="6">
    <source>
        <dbReference type="Proteomes" id="UP000198945"/>
    </source>
</evidence>
<protein>
    <submittedName>
        <fullName evidence="5">Dolichol-phosphate mannosyltransferase</fullName>
    </submittedName>
</protein>
<organism evidence="5 6">
    <name type="scientific">Halanaerobium congolense</name>
    <dbReference type="NCBI Taxonomy" id="54121"/>
    <lineage>
        <taxon>Bacteria</taxon>
        <taxon>Bacillati</taxon>
        <taxon>Bacillota</taxon>
        <taxon>Clostridia</taxon>
        <taxon>Halanaerobiales</taxon>
        <taxon>Halanaerobiaceae</taxon>
        <taxon>Halanaerobium</taxon>
    </lineage>
</organism>
<dbReference type="GO" id="GO:0009247">
    <property type="term" value="P:glycolipid biosynthetic process"/>
    <property type="evidence" value="ECO:0007669"/>
    <property type="project" value="TreeGrafter"/>
</dbReference>
<dbReference type="InterPro" id="IPR001173">
    <property type="entry name" value="Glyco_trans_2-like"/>
</dbReference>
<evidence type="ECO:0000259" key="4">
    <source>
        <dbReference type="Pfam" id="PF00535"/>
    </source>
</evidence>
<keyword evidence="3 5" id="KW-0808">Transferase</keyword>
<evidence type="ECO:0000313" key="5">
    <source>
        <dbReference type="EMBL" id="SDJ10847.1"/>
    </source>
</evidence>
<keyword evidence="2 5" id="KW-0328">Glycosyltransferase</keyword>
<dbReference type="SUPFAM" id="SSF53448">
    <property type="entry name" value="Nucleotide-diphospho-sugar transferases"/>
    <property type="match status" value="1"/>
</dbReference>
<evidence type="ECO:0000256" key="1">
    <source>
        <dbReference type="ARBA" id="ARBA00006739"/>
    </source>
</evidence>
<gene>
    <name evidence="5" type="ORF">SAMN04515654_12812</name>
</gene>
<dbReference type="Proteomes" id="UP000198945">
    <property type="component" value="Unassembled WGS sequence"/>
</dbReference>
<accession>A0A1G8R1L9</accession>
<dbReference type="RefSeq" id="WP_089717291.1">
    <property type="nucleotide sequence ID" value="NZ_FNEH01000028.1"/>
</dbReference>
<evidence type="ECO:0000256" key="2">
    <source>
        <dbReference type="ARBA" id="ARBA00022676"/>
    </source>
</evidence>
<proteinExistence type="inferred from homology"/>
<comment type="similarity">
    <text evidence="1">Belongs to the glycosyltransferase 2 family.</text>
</comment>
<sequence length="264" mass="29800">MNSNDWEIPNFSETSFSEKENTYCLCIPVINEGNKLLNELGEIKAQNLHNEIDIIICDGGSDDGSTEPKRLRELGVNTLLVKKDTGKLSAQLRMGYSYALKEGYQGIVTIDGNNKDNVDAISDFIEALNQGFDLVQGSRYIEGGKAINTPKIRHIAVKLIHIPIISFASGFNYTDTTNGYRAYSRNFLLDERVKPFRKVFDTYELLAYLSVRAPELGFKTTEIPVTREYPKTGKTPTKISFLKGNLDLLKILFNILLNKYDPER</sequence>
<dbReference type="EMBL" id="FNEH01000028">
    <property type="protein sequence ID" value="SDJ10847.1"/>
    <property type="molecule type" value="Genomic_DNA"/>
</dbReference>
<dbReference type="AlphaFoldDB" id="A0A1G8R1L9"/>